<reference evidence="3 4" key="1">
    <citation type="submission" date="2016-01" db="EMBL/GenBank/DDBJ databases">
        <authorList>
            <person name="Oliw E.H."/>
        </authorList>
    </citation>
    <scope>NUCLEOTIDE SEQUENCE [LARGE SCALE GENOMIC DNA]</scope>
    <source>
        <strain evidence="3">LMG 22029</strain>
    </source>
</reference>
<sequence length="165" mass="17963">MYKRILAPVDGSETSARALDAAIELAREHNAELRPVYVVDVPPLSYSSVAFDPVPVRAAFVEEGKHVLADAAAKMRRGGIEDSKGSTSLIEVEPLRDDIAQRIEHAAVDFEADLVVMGTHGRRGWRRLVLGSVAEHFVRISTRPVLLIPHDSPPQKEPDATGATP</sequence>
<dbReference type="PANTHER" id="PTHR46268">
    <property type="entry name" value="STRESS RESPONSE PROTEIN NHAX"/>
    <property type="match status" value="1"/>
</dbReference>
<protein>
    <submittedName>
        <fullName evidence="3">UspA domain-containing protein</fullName>
    </submittedName>
</protein>
<dbReference type="Pfam" id="PF00582">
    <property type="entry name" value="Usp"/>
    <property type="match status" value="1"/>
</dbReference>
<dbReference type="Gene3D" id="3.40.50.620">
    <property type="entry name" value="HUPs"/>
    <property type="match status" value="1"/>
</dbReference>
<dbReference type="RefSeq" id="WP_060857363.1">
    <property type="nucleotide sequence ID" value="NZ_FCOC02000014.1"/>
</dbReference>
<dbReference type="InterPro" id="IPR014729">
    <property type="entry name" value="Rossmann-like_a/b/a_fold"/>
</dbReference>
<evidence type="ECO:0000313" key="4">
    <source>
        <dbReference type="Proteomes" id="UP000054893"/>
    </source>
</evidence>
<organism evidence="3 4">
    <name type="scientific">Caballeronia sordidicola</name>
    <name type="common">Burkholderia sordidicola</name>
    <dbReference type="NCBI Taxonomy" id="196367"/>
    <lineage>
        <taxon>Bacteria</taxon>
        <taxon>Pseudomonadati</taxon>
        <taxon>Pseudomonadota</taxon>
        <taxon>Betaproteobacteria</taxon>
        <taxon>Burkholderiales</taxon>
        <taxon>Burkholderiaceae</taxon>
        <taxon>Caballeronia</taxon>
    </lineage>
</organism>
<name>A0A158H7T7_CABSO</name>
<dbReference type="InterPro" id="IPR006016">
    <property type="entry name" value="UspA"/>
</dbReference>
<dbReference type="AlphaFoldDB" id="A0A158H7T7"/>
<dbReference type="CDD" id="cd00293">
    <property type="entry name" value="USP-like"/>
    <property type="match status" value="1"/>
</dbReference>
<dbReference type="SUPFAM" id="SSF52402">
    <property type="entry name" value="Adenine nucleotide alpha hydrolases-like"/>
    <property type="match status" value="1"/>
</dbReference>
<dbReference type="InterPro" id="IPR006015">
    <property type="entry name" value="Universal_stress_UspA"/>
</dbReference>
<dbReference type="EMBL" id="FCOC02000014">
    <property type="protein sequence ID" value="SAL40346.1"/>
    <property type="molecule type" value="Genomic_DNA"/>
</dbReference>
<evidence type="ECO:0000259" key="2">
    <source>
        <dbReference type="Pfam" id="PF00582"/>
    </source>
</evidence>
<dbReference type="OrthoDB" id="8547832at2"/>
<feature type="domain" description="UspA" evidence="2">
    <location>
        <begin position="1"/>
        <end position="149"/>
    </location>
</feature>
<dbReference type="PRINTS" id="PR01438">
    <property type="entry name" value="UNVRSLSTRESS"/>
</dbReference>
<accession>A0A158H7T7</accession>
<dbReference type="Proteomes" id="UP000054893">
    <property type="component" value="Unassembled WGS sequence"/>
</dbReference>
<evidence type="ECO:0000313" key="3">
    <source>
        <dbReference type="EMBL" id="SAL40346.1"/>
    </source>
</evidence>
<comment type="similarity">
    <text evidence="1">Belongs to the universal stress protein A family.</text>
</comment>
<evidence type="ECO:0000256" key="1">
    <source>
        <dbReference type="ARBA" id="ARBA00008791"/>
    </source>
</evidence>
<proteinExistence type="inferred from homology"/>
<dbReference type="PANTHER" id="PTHR46268:SF15">
    <property type="entry name" value="UNIVERSAL STRESS PROTEIN HP_0031"/>
    <property type="match status" value="1"/>
</dbReference>
<gene>
    <name evidence="3" type="ORF">AWB64_04286</name>
</gene>